<evidence type="ECO:0000256" key="4">
    <source>
        <dbReference type="ARBA" id="ARBA00022989"/>
    </source>
</evidence>
<keyword evidence="2" id="KW-0813">Transport</keyword>
<keyword evidence="3 6" id="KW-0812">Transmembrane</keyword>
<dbReference type="EMBL" id="JAZAVK010000098">
    <property type="protein sequence ID" value="KAK7423437.1"/>
    <property type="molecule type" value="Genomic_DNA"/>
</dbReference>
<keyword evidence="9" id="KW-1185">Reference proteome</keyword>
<comment type="subcellular location">
    <subcellularLocation>
        <location evidence="1">Membrane</location>
        <topology evidence="1">Multi-pass membrane protein</topology>
    </subcellularLocation>
</comment>
<accession>A0ABR1HRJ5</accession>
<feature type="domain" description="ABC transporter" evidence="7">
    <location>
        <begin position="216"/>
        <end position="429"/>
    </location>
</feature>
<dbReference type="InterPro" id="IPR027417">
    <property type="entry name" value="P-loop_NTPase"/>
</dbReference>
<dbReference type="PANTHER" id="PTHR48041">
    <property type="entry name" value="ABC TRANSPORTER G FAMILY MEMBER 28"/>
    <property type="match status" value="1"/>
</dbReference>
<evidence type="ECO:0000256" key="3">
    <source>
        <dbReference type="ARBA" id="ARBA00022692"/>
    </source>
</evidence>
<protein>
    <recommendedName>
        <fullName evidence="7">ABC transporter domain-containing protein</fullName>
    </recommendedName>
</protein>
<dbReference type="InterPro" id="IPR017871">
    <property type="entry name" value="ABC_transporter-like_CS"/>
</dbReference>
<keyword evidence="4 6" id="KW-1133">Transmembrane helix</keyword>
<gene>
    <name evidence="8" type="ORF">QQZ08_009005</name>
</gene>
<dbReference type="PANTHER" id="PTHR48041:SF91">
    <property type="entry name" value="ABC TRANSPORTER G FAMILY MEMBER 28"/>
    <property type="match status" value="1"/>
</dbReference>
<dbReference type="Gene3D" id="3.40.50.300">
    <property type="entry name" value="P-loop containing nucleotide triphosphate hydrolases"/>
    <property type="match status" value="1"/>
</dbReference>
<dbReference type="InterPro" id="IPR043926">
    <property type="entry name" value="ABCG_dom"/>
</dbReference>
<evidence type="ECO:0000256" key="6">
    <source>
        <dbReference type="SAM" id="Phobius"/>
    </source>
</evidence>
<dbReference type="PROSITE" id="PS00211">
    <property type="entry name" value="ABC_TRANSPORTER_1"/>
    <property type="match status" value="1"/>
</dbReference>
<name>A0ABR1HRJ5_9HYPO</name>
<evidence type="ECO:0000313" key="8">
    <source>
        <dbReference type="EMBL" id="KAK7423437.1"/>
    </source>
</evidence>
<keyword evidence="5 6" id="KW-0472">Membrane</keyword>
<dbReference type="Pfam" id="PF00005">
    <property type="entry name" value="ABC_tran"/>
    <property type="match status" value="1"/>
</dbReference>
<reference evidence="8 9" key="1">
    <citation type="journal article" date="2025" name="Microbiol. Resour. Announc.">
        <title>Draft genome sequences for Neonectria magnoliae and Neonectria punicea, canker pathogens of Liriodendron tulipifera and Acer saccharum in West Virginia.</title>
        <authorList>
            <person name="Petronek H.M."/>
            <person name="Kasson M.T."/>
            <person name="Metheny A.M."/>
            <person name="Stauder C.M."/>
            <person name="Lovett B."/>
            <person name="Lynch S.C."/>
            <person name="Garnas J.R."/>
            <person name="Kasson L.R."/>
            <person name="Stajich J.E."/>
        </authorList>
    </citation>
    <scope>NUCLEOTIDE SEQUENCE [LARGE SCALE GENOMIC DNA]</scope>
    <source>
        <strain evidence="8 9">NRRL 64651</strain>
    </source>
</reference>
<feature type="transmembrane region" description="Helical" evidence="6">
    <location>
        <begin position="86"/>
        <end position="108"/>
    </location>
</feature>
<dbReference type="Proteomes" id="UP001498421">
    <property type="component" value="Unassembled WGS sequence"/>
</dbReference>
<evidence type="ECO:0000259" key="7">
    <source>
        <dbReference type="PROSITE" id="PS50893"/>
    </source>
</evidence>
<dbReference type="PROSITE" id="PS50893">
    <property type="entry name" value="ABC_TRANSPORTER_2"/>
    <property type="match status" value="1"/>
</dbReference>
<sequence length="465" mass="50807">MTWNRKSKFLQALKSDKSLSVYDLACTGKNNTTFSTTYCTAATQMGEGDLPIAAIPCWRPGAMPMHLQGVDSCFGSRCLEGASLQLFLIPIFVLIIIDALMAASIFFLKFRQRFQATFRTHIGSMNKTPHKGMSGVKATITGYKALSDDTDQEMVPMNATFLPSKDNWTGFEAAFDLLGANHTDRSQAEAGLSPHLRAFIKSMRKATDATNFGFSFGYADLVFQPKGSPRPILQNVTGSIERGSLVAVMGGSSAGKSTFVNVLMGKTSNTGGLVSVNNIPGKMKQYKKLTAYVLQDDIVLPELTVFENIVHSARIRLPQTWSDADIRAHVESVIDCLELSHVRDFVVGSVGKPVISGGQRKRASIGMELTLKAIARLGISIIVIIHQPCAEIFDLFDNLILLGNGQTIYEGSQIKATPYFENASFQFPEHSNHADIITDIITGNVRDYKQSGDISKEALVSNWAN</sequence>
<proteinExistence type="predicted"/>
<organism evidence="8 9">
    <name type="scientific">Neonectria magnoliae</name>
    <dbReference type="NCBI Taxonomy" id="2732573"/>
    <lineage>
        <taxon>Eukaryota</taxon>
        <taxon>Fungi</taxon>
        <taxon>Dikarya</taxon>
        <taxon>Ascomycota</taxon>
        <taxon>Pezizomycotina</taxon>
        <taxon>Sordariomycetes</taxon>
        <taxon>Hypocreomycetidae</taxon>
        <taxon>Hypocreales</taxon>
        <taxon>Nectriaceae</taxon>
        <taxon>Neonectria</taxon>
    </lineage>
</organism>
<dbReference type="InterPro" id="IPR050352">
    <property type="entry name" value="ABCG_transporters"/>
</dbReference>
<dbReference type="Pfam" id="PF19055">
    <property type="entry name" value="ABC2_membrane_7"/>
    <property type="match status" value="1"/>
</dbReference>
<evidence type="ECO:0000256" key="1">
    <source>
        <dbReference type="ARBA" id="ARBA00004141"/>
    </source>
</evidence>
<dbReference type="InterPro" id="IPR003439">
    <property type="entry name" value="ABC_transporter-like_ATP-bd"/>
</dbReference>
<comment type="caution">
    <text evidence="8">The sequence shown here is derived from an EMBL/GenBank/DDBJ whole genome shotgun (WGS) entry which is preliminary data.</text>
</comment>
<dbReference type="SUPFAM" id="SSF52540">
    <property type="entry name" value="P-loop containing nucleoside triphosphate hydrolases"/>
    <property type="match status" value="1"/>
</dbReference>
<evidence type="ECO:0000313" key="9">
    <source>
        <dbReference type="Proteomes" id="UP001498421"/>
    </source>
</evidence>
<evidence type="ECO:0000256" key="2">
    <source>
        <dbReference type="ARBA" id="ARBA00022448"/>
    </source>
</evidence>
<evidence type="ECO:0000256" key="5">
    <source>
        <dbReference type="ARBA" id="ARBA00023136"/>
    </source>
</evidence>